<evidence type="ECO:0000313" key="1">
    <source>
        <dbReference type="EMBL" id="EEF47399.1"/>
    </source>
</evidence>
<organism evidence="1 2">
    <name type="scientific">Ricinus communis</name>
    <name type="common">Castor bean</name>
    <dbReference type="NCBI Taxonomy" id="3988"/>
    <lineage>
        <taxon>Eukaryota</taxon>
        <taxon>Viridiplantae</taxon>
        <taxon>Streptophyta</taxon>
        <taxon>Embryophyta</taxon>
        <taxon>Tracheophyta</taxon>
        <taxon>Spermatophyta</taxon>
        <taxon>Magnoliopsida</taxon>
        <taxon>eudicotyledons</taxon>
        <taxon>Gunneridae</taxon>
        <taxon>Pentapetalae</taxon>
        <taxon>rosids</taxon>
        <taxon>fabids</taxon>
        <taxon>Malpighiales</taxon>
        <taxon>Euphorbiaceae</taxon>
        <taxon>Acalyphoideae</taxon>
        <taxon>Acalypheae</taxon>
        <taxon>Ricinus</taxon>
    </lineage>
</organism>
<name>B9RM76_RICCO</name>
<sequence length="84" mass="9538">MEGNASYIYAHAPYSYTLVGEHFVHWCNCQLATLWREIEDDSYYNDAVELGSSYMSLSFVELSVSTSSGNSCEYKDADLNKVNF</sequence>
<dbReference type="AlphaFoldDB" id="B9RM76"/>
<reference evidence="2" key="1">
    <citation type="journal article" date="2010" name="Nat. Biotechnol.">
        <title>Draft genome sequence of the oilseed species Ricinus communis.</title>
        <authorList>
            <person name="Chan A.P."/>
            <person name="Crabtree J."/>
            <person name="Zhao Q."/>
            <person name="Lorenzi H."/>
            <person name="Orvis J."/>
            <person name="Puiu D."/>
            <person name="Melake-Berhan A."/>
            <person name="Jones K.M."/>
            <person name="Redman J."/>
            <person name="Chen G."/>
            <person name="Cahoon E.B."/>
            <person name="Gedil M."/>
            <person name="Stanke M."/>
            <person name="Haas B.J."/>
            <person name="Wortman J.R."/>
            <person name="Fraser-Liggett C.M."/>
            <person name="Ravel J."/>
            <person name="Rabinowicz P.D."/>
        </authorList>
    </citation>
    <scope>NUCLEOTIDE SEQUENCE [LARGE SCALE GENOMIC DNA]</scope>
    <source>
        <strain evidence="2">cv. Hale</strain>
    </source>
</reference>
<protein>
    <submittedName>
        <fullName evidence="1">Uncharacterized protein</fullName>
    </submittedName>
</protein>
<dbReference type="Proteomes" id="UP000008311">
    <property type="component" value="Unassembled WGS sequence"/>
</dbReference>
<proteinExistence type="predicted"/>
<accession>B9RM76</accession>
<dbReference type="EMBL" id="EQ973789">
    <property type="protein sequence ID" value="EEF47399.1"/>
    <property type="molecule type" value="Genomic_DNA"/>
</dbReference>
<dbReference type="InParanoid" id="B9RM76"/>
<gene>
    <name evidence="1" type="ORF">RCOM_1078460</name>
</gene>
<keyword evidence="2" id="KW-1185">Reference proteome</keyword>
<evidence type="ECO:0000313" key="2">
    <source>
        <dbReference type="Proteomes" id="UP000008311"/>
    </source>
</evidence>